<keyword evidence="7" id="KW-1185">Reference proteome</keyword>
<dbReference type="Pfam" id="PF01380">
    <property type="entry name" value="SIS"/>
    <property type="match status" value="1"/>
</dbReference>
<evidence type="ECO:0000259" key="4">
    <source>
        <dbReference type="PROSITE" id="PS51071"/>
    </source>
</evidence>
<gene>
    <name evidence="6" type="ORF">OIK42_15665</name>
</gene>
<dbReference type="InterPro" id="IPR009057">
    <property type="entry name" value="Homeodomain-like_sf"/>
</dbReference>
<evidence type="ECO:0000313" key="6">
    <source>
        <dbReference type="EMBL" id="MDC8832197.1"/>
    </source>
</evidence>
<dbReference type="SUPFAM" id="SSF53697">
    <property type="entry name" value="SIS domain"/>
    <property type="match status" value="1"/>
</dbReference>
<dbReference type="Pfam" id="PF01418">
    <property type="entry name" value="HTH_6"/>
    <property type="match status" value="1"/>
</dbReference>
<proteinExistence type="predicted"/>
<dbReference type="InterPro" id="IPR046348">
    <property type="entry name" value="SIS_dom_sf"/>
</dbReference>
<sequence length="290" mass="31303">MSAFVKIKAIKHSLSSSESKLATFTLDSPNAVRDLSSQELANVVGVSQSSVVKFAQKLGYKGYPAFKLAVIDALNRETPNTQLHGKITLNDGFEQMADKLLSSKISVLNETRSLNELVEFEKAVEIIKNARRIMICGVGGSALVSKDFSFKLQKLGMMAIAEADGHIQLALAATFNEGDVVIAISESGATREIINVVNQAKENHASVISITKYGTTPVSEPADVKLYSVAEEASARLSSILARTAQELIIDMLFIALTQASRPGRKLLEKTNEVVSQFRRGSGTTQNNQG</sequence>
<evidence type="ECO:0000256" key="2">
    <source>
        <dbReference type="ARBA" id="ARBA00023125"/>
    </source>
</evidence>
<comment type="caution">
    <text evidence="6">The sequence shown here is derived from an EMBL/GenBank/DDBJ whole genome shotgun (WGS) entry which is preliminary data.</text>
</comment>
<evidence type="ECO:0000259" key="5">
    <source>
        <dbReference type="PROSITE" id="PS51464"/>
    </source>
</evidence>
<accession>A0ABT5L566</accession>
<name>A0ABT5L566_9ALTE</name>
<dbReference type="InterPro" id="IPR000281">
    <property type="entry name" value="HTH_RpiR"/>
</dbReference>
<dbReference type="Proteomes" id="UP001218788">
    <property type="component" value="Unassembled WGS sequence"/>
</dbReference>
<dbReference type="PANTHER" id="PTHR30514">
    <property type="entry name" value="GLUCOKINASE"/>
    <property type="match status" value="1"/>
</dbReference>
<dbReference type="EMBL" id="JAQQXP010000002">
    <property type="protein sequence ID" value="MDC8832197.1"/>
    <property type="molecule type" value="Genomic_DNA"/>
</dbReference>
<dbReference type="PROSITE" id="PS51071">
    <property type="entry name" value="HTH_RPIR"/>
    <property type="match status" value="1"/>
</dbReference>
<protein>
    <submittedName>
        <fullName evidence="6">MurR/RpiR family transcriptional regulator</fullName>
    </submittedName>
</protein>
<dbReference type="Gene3D" id="1.10.10.10">
    <property type="entry name" value="Winged helix-like DNA-binding domain superfamily/Winged helix DNA-binding domain"/>
    <property type="match status" value="1"/>
</dbReference>
<organism evidence="6 7">
    <name type="scientific">Alteromonas gilva</name>
    <dbReference type="NCBI Taxonomy" id="2987522"/>
    <lineage>
        <taxon>Bacteria</taxon>
        <taxon>Pseudomonadati</taxon>
        <taxon>Pseudomonadota</taxon>
        <taxon>Gammaproteobacteria</taxon>
        <taxon>Alteromonadales</taxon>
        <taxon>Alteromonadaceae</taxon>
        <taxon>Alteromonas/Salinimonas group</taxon>
        <taxon>Alteromonas</taxon>
    </lineage>
</organism>
<evidence type="ECO:0000256" key="3">
    <source>
        <dbReference type="ARBA" id="ARBA00023163"/>
    </source>
</evidence>
<feature type="domain" description="SIS" evidence="5">
    <location>
        <begin position="123"/>
        <end position="263"/>
    </location>
</feature>
<dbReference type="InterPro" id="IPR035472">
    <property type="entry name" value="RpiR-like_SIS"/>
</dbReference>
<dbReference type="SUPFAM" id="SSF46689">
    <property type="entry name" value="Homeodomain-like"/>
    <property type="match status" value="1"/>
</dbReference>
<dbReference type="InterPro" id="IPR047640">
    <property type="entry name" value="RpiR-like"/>
</dbReference>
<dbReference type="PANTHER" id="PTHR30514:SF17">
    <property type="entry name" value="HTH-TYPE TRANSCRIPTIONAL REGULATOR MURR"/>
    <property type="match status" value="1"/>
</dbReference>
<dbReference type="InterPro" id="IPR036388">
    <property type="entry name" value="WH-like_DNA-bd_sf"/>
</dbReference>
<evidence type="ECO:0000313" key="7">
    <source>
        <dbReference type="Proteomes" id="UP001218788"/>
    </source>
</evidence>
<evidence type="ECO:0000256" key="1">
    <source>
        <dbReference type="ARBA" id="ARBA00023015"/>
    </source>
</evidence>
<dbReference type="RefSeq" id="WP_273641993.1">
    <property type="nucleotide sequence ID" value="NZ_JAQQXP010000002.1"/>
</dbReference>
<dbReference type="PROSITE" id="PS51464">
    <property type="entry name" value="SIS"/>
    <property type="match status" value="1"/>
</dbReference>
<reference evidence="6 7" key="1">
    <citation type="submission" date="2022-10" db="EMBL/GenBank/DDBJ databases">
        <title>Alteromonas sp. chi3 Genome sequencing.</title>
        <authorList>
            <person name="Park S."/>
        </authorList>
    </citation>
    <scope>NUCLEOTIDE SEQUENCE [LARGE SCALE GENOMIC DNA]</scope>
    <source>
        <strain evidence="7">chi3</strain>
    </source>
</reference>
<keyword evidence="2" id="KW-0238">DNA-binding</keyword>
<dbReference type="InterPro" id="IPR001347">
    <property type="entry name" value="SIS_dom"/>
</dbReference>
<dbReference type="CDD" id="cd05013">
    <property type="entry name" value="SIS_RpiR"/>
    <property type="match status" value="1"/>
</dbReference>
<dbReference type="Gene3D" id="3.40.50.10490">
    <property type="entry name" value="Glucose-6-phosphate isomerase like protein, domain 1"/>
    <property type="match status" value="1"/>
</dbReference>
<feature type="domain" description="HTH rpiR-type" evidence="4">
    <location>
        <begin position="1"/>
        <end position="77"/>
    </location>
</feature>
<keyword evidence="1" id="KW-0805">Transcription regulation</keyword>
<keyword evidence="3" id="KW-0804">Transcription</keyword>